<dbReference type="Pfam" id="PF06073">
    <property type="entry name" value="DUF934"/>
    <property type="match status" value="1"/>
</dbReference>
<accession>A0A1N7JWQ1</accession>
<sequence length="137" mass="15286">MTILVTDAGFAPEPGPLASVPLADLDQHPQARAVDLAPGDRATALTGQLHRLDLIRIAFPAFSDGRGFTLAQDLRRMGYAGRLRAHGHLLADQYAMARRTGFDEVEISDDLAARQPEDQWRFRADWQTHDHRSRLFA</sequence>
<dbReference type="InterPro" id="IPR008318">
    <property type="entry name" value="UCP030820"/>
</dbReference>
<keyword evidence="2" id="KW-1185">Reference proteome</keyword>
<dbReference type="RefSeq" id="WP_076527650.1">
    <property type="nucleotide sequence ID" value="NZ_BMEH01000001.1"/>
</dbReference>
<name>A0A1N7JWQ1_9RHOB</name>
<proteinExistence type="predicted"/>
<dbReference type="Proteomes" id="UP000186141">
    <property type="component" value="Unassembled WGS sequence"/>
</dbReference>
<dbReference type="OrthoDB" id="9800421at2"/>
<dbReference type="EMBL" id="FTOT01000001">
    <property type="protein sequence ID" value="SIS53779.1"/>
    <property type="molecule type" value="Genomic_DNA"/>
</dbReference>
<gene>
    <name evidence="1" type="ORF">SAMN05421774_10195</name>
</gene>
<dbReference type="AlphaFoldDB" id="A0A1N7JWQ1"/>
<protein>
    <submittedName>
        <fullName evidence="1">Uncharacterized conserved protein, DUF934 family</fullName>
    </submittedName>
</protein>
<reference evidence="1 2" key="1">
    <citation type="submission" date="2017-01" db="EMBL/GenBank/DDBJ databases">
        <authorList>
            <person name="Mah S.A."/>
            <person name="Swanson W.J."/>
            <person name="Moy G.W."/>
            <person name="Vacquier V.D."/>
        </authorList>
    </citation>
    <scope>NUCLEOTIDE SEQUENCE [LARGE SCALE GENOMIC DNA]</scope>
    <source>
        <strain evidence="1 2">DSM 26375</strain>
    </source>
</reference>
<organism evidence="1 2">
    <name type="scientific">Gemmobacter megaterium</name>
    <dbReference type="NCBI Taxonomy" id="1086013"/>
    <lineage>
        <taxon>Bacteria</taxon>
        <taxon>Pseudomonadati</taxon>
        <taxon>Pseudomonadota</taxon>
        <taxon>Alphaproteobacteria</taxon>
        <taxon>Rhodobacterales</taxon>
        <taxon>Paracoccaceae</taxon>
        <taxon>Gemmobacter</taxon>
    </lineage>
</organism>
<dbReference type="STRING" id="1086013.SAMN05421774_10195"/>
<evidence type="ECO:0000313" key="1">
    <source>
        <dbReference type="EMBL" id="SIS53779.1"/>
    </source>
</evidence>
<evidence type="ECO:0000313" key="2">
    <source>
        <dbReference type="Proteomes" id="UP000186141"/>
    </source>
</evidence>